<dbReference type="OrthoDB" id="6118808at2759"/>
<dbReference type="Proteomes" id="UP000507470">
    <property type="component" value="Unassembled WGS sequence"/>
</dbReference>
<protein>
    <submittedName>
        <fullName evidence="1">Uncharacterized protein</fullName>
    </submittedName>
</protein>
<name>A0A6J8BEB7_MYTCO</name>
<dbReference type="AlphaFoldDB" id="A0A6J8BEB7"/>
<dbReference type="EMBL" id="CACVKT020003176">
    <property type="protein sequence ID" value="CAC5381963.1"/>
    <property type="molecule type" value="Genomic_DNA"/>
</dbReference>
<organism evidence="1 2">
    <name type="scientific">Mytilus coruscus</name>
    <name type="common">Sea mussel</name>
    <dbReference type="NCBI Taxonomy" id="42192"/>
    <lineage>
        <taxon>Eukaryota</taxon>
        <taxon>Metazoa</taxon>
        <taxon>Spiralia</taxon>
        <taxon>Lophotrochozoa</taxon>
        <taxon>Mollusca</taxon>
        <taxon>Bivalvia</taxon>
        <taxon>Autobranchia</taxon>
        <taxon>Pteriomorphia</taxon>
        <taxon>Mytilida</taxon>
        <taxon>Mytiloidea</taxon>
        <taxon>Mytilidae</taxon>
        <taxon>Mytilinae</taxon>
        <taxon>Mytilus</taxon>
    </lineage>
</organism>
<keyword evidence="2" id="KW-1185">Reference proteome</keyword>
<gene>
    <name evidence="1" type="ORF">MCOR_17843</name>
</gene>
<proteinExistence type="predicted"/>
<accession>A0A6J8BEB7</accession>
<reference evidence="1 2" key="1">
    <citation type="submission" date="2020-06" db="EMBL/GenBank/DDBJ databases">
        <authorList>
            <person name="Li R."/>
            <person name="Bekaert M."/>
        </authorList>
    </citation>
    <scope>NUCLEOTIDE SEQUENCE [LARGE SCALE GENOMIC DNA]</scope>
    <source>
        <strain evidence="2">wild</strain>
    </source>
</reference>
<evidence type="ECO:0000313" key="1">
    <source>
        <dbReference type="EMBL" id="CAC5381963.1"/>
    </source>
</evidence>
<sequence length="217" mass="24090">MLGCTCTLPSYMTGSWYDNKFIEAEFSSRTVMYLNQYSITRSGSTTNLTCHITSGNKYIMRTSDTLSATISGVPGDYYYYVCMEVTKITEYSFYHYMQSGFENDALQLCSEPFLGNFSFTLYDTLNTESTGYLNSCTGTKTTINMTYSKGAGNTLKIVKRDGTGVSASQRVRMCHEGQESTSKPSDTTPLYPTISSTSGGLLTLTPYGKMMKNRKNA</sequence>
<evidence type="ECO:0000313" key="2">
    <source>
        <dbReference type="Proteomes" id="UP000507470"/>
    </source>
</evidence>